<organism evidence="1 2">
    <name type="scientific">Solibacillus isronensis B3W22</name>
    <dbReference type="NCBI Taxonomy" id="1224748"/>
    <lineage>
        <taxon>Bacteria</taxon>
        <taxon>Bacillati</taxon>
        <taxon>Bacillota</taxon>
        <taxon>Bacilli</taxon>
        <taxon>Bacillales</taxon>
        <taxon>Caryophanaceae</taxon>
        <taxon>Solibacillus</taxon>
    </lineage>
</organism>
<gene>
    <name evidence="1" type="ORF">B857_02827</name>
</gene>
<comment type="caution">
    <text evidence="1">The sequence shown here is derived from an EMBL/GenBank/DDBJ whole genome shotgun (WGS) entry which is preliminary data.</text>
</comment>
<evidence type="ECO:0000313" key="1">
    <source>
        <dbReference type="EMBL" id="EKB44373.1"/>
    </source>
</evidence>
<dbReference type="Proteomes" id="UP000004738">
    <property type="component" value="Unassembled WGS sequence"/>
</dbReference>
<evidence type="ECO:0000313" key="2">
    <source>
        <dbReference type="Proteomes" id="UP000004738"/>
    </source>
</evidence>
<protein>
    <submittedName>
        <fullName evidence="1">Uncharacterized protein</fullName>
    </submittedName>
</protein>
<keyword evidence="2" id="KW-1185">Reference proteome</keyword>
<dbReference type="PATRIC" id="fig|1224748.3.peg.2798"/>
<sequence>MKRSKQVNGFVPFACFLFKGNLVAKLLEEVESLGAKVERDEVKVESSEAKVEASRGNVERIT</sequence>
<accession>K1L123</accession>
<reference evidence="1 2" key="1">
    <citation type="journal article" date="2012" name="J. Bacteriol.">
        <title>Draft Genome Sequence of Bacillus isronensis Strain B3W22, Isolated from the Upper Atmosphere.</title>
        <authorList>
            <person name="Shivaji S."/>
            <person name="Ara S."/>
            <person name="Singh S.K."/>
            <person name="Bandi S."/>
            <person name="Singh A."/>
            <person name="Pinnaka A.K."/>
        </authorList>
    </citation>
    <scope>NUCLEOTIDE SEQUENCE [LARGE SCALE GENOMIC DNA]</scope>
    <source>
        <strain evidence="1 2">B3W22</strain>
    </source>
</reference>
<name>K1L123_9BACL</name>
<dbReference type="AlphaFoldDB" id="K1L123"/>
<dbReference type="RefSeq" id="WP_008407370.1">
    <property type="nucleotide sequence ID" value="NZ_AMCK01000016.1"/>
</dbReference>
<dbReference type="EMBL" id="AMCK01000016">
    <property type="protein sequence ID" value="EKB44373.1"/>
    <property type="molecule type" value="Genomic_DNA"/>
</dbReference>
<proteinExistence type="predicted"/>